<organism evidence="1 2">
    <name type="scientific">Phyllostomus discolor</name>
    <name type="common">pale spear-nosed bat</name>
    <dbReference type="NCBI Taxonomy" id="89673"/>
    <lineage>
        <taxon>Eukaryota</taxon>
        <taxon>Metazoa</taxon>
        <taxon>Chordata</taxon>
        <taxon>Craniata</taxon>
        <taxon>Vertebrata</taxon>
        <taxon>Euteleostomi</taxon>
        <taxon>Mammalia</taxon>
        <taxon>Eutheria</taxon>
        <taxon>Laurasiatheria</taxon>
        <taxon>Chiroptera</taxon>
        <taxon>Yangochiroptera</taxon>
        <taxon>Phyllostomidae</taxon>
        <taxon>Phyllostominae</taxon>
        <taxon>Phyllostomus</taxon>
    </lineage>
</organism>
<evidence type="ECO:0000313" key="1">
    <source>
        <dbReference type="EMBL" id="KAF6119550.1"/>
    </source>
</evidence>
<accession>A0A834AW00</accession>
<gene>
    <name evidence="1" type="ORF">HJG60_010036</name>
</gene>
<dbReference type="Proteomes" id="UP000664940">
    <property type="component" value="Unassembled WGS sequence"/>
</dbReference>
<proteinExistence type="predicted"/>
<evidence type="ECO:0000313" key="2">
    <source>
        <dbReference type="Proteomes" id="UP000664940"/>
    </source>
</evidence>
<reference evidence="1 2" key="1">
    <citation type="journal article" date="2020" name="Nature">
        <title>Six reference-quality genomes reveal evolution of bat adaptations.</title>
        <authorList>
            <person name="Jebb D."/>
            <person name="Huang Z."/>
            <person name="Pippel M."/>
            <person name="Hughes G.M."/>
            <person name="Lavrichenko K."/>
            <person name="Devanna P."/>
            <person name="Winkler S."/>
            <person name="Jermiin L.S."/>
            <person name="Skirmuntt E.C."/>
            <person name="Katzourakis A."/>
            <person name="Burkitt-Gray L."/>
            <person name="Ray D.A."/>
            <person name="Sullivan K.A.M."/>
            <person name="Roscito J.G."/>
            <person name="Kirilenko B.M."/>
            <person name="Davalos L.M."/>
            <person name="Corthals A.P."/>
            <person name="Power M.L."/>
            <person name="Jones G."/>
            <person name="Ransome R.D."/>
            <person name="Dechmann D.K.N."/>
            <person name="Locatelli A.G."/>
            <person name="Puechmaille S.J."/>
            <person name="Fedrigo O."/>
            <person name="Jarvis E.D."/>
            <person name="Hiller M."/>
            <person name="Vernes S.C."/>
            <person name="Myers E.W."/>
            <person name="Teeling E.C."/>
        </authorList>
    </citation>
    <scope>NUCLEOTIDE SEQUENCE [LARGE SCALE GENOMIC DNA]</scope>
    <source>
        <strain evidence="1">Bat1K_MPI-CBG_1</strain>
    </source>
</reference>
<protein>
    <submittedName>
        <fullName evidence="1">Uncharacterized protein</fullName>
    </submittedName>
</protein>
<sequence length="144" mass="15255">MVTELCTSTAWAWAPQPGRHCPQTLPPSARPVQLSCVDFRCSGMCCAVASPSGMRTPLILSSGIQGLACSGHTCYSSLISVFLAACLPPVFHSLNSCALPHSQASAPRSPHLGGCVPPRRSHQFLTVCESLPHACWKRTAPSLD</sequence>
<dbReference type="AlphaFoldDB" id="A0A834AW00"/>
<name>A0A834AW00_9CHIR</name>
<dbReference type="EMBL" id="JABVXQ010000003">
    <property type="protein sequence ID" value="KAF6119550.1"/>
    <property type="molecule type" value="Genomic_DNA"/>
</dbReference>
<comment type="caution">
    <text evidence="1">The sequence shown here is derived from an EMBL/GenBank/DDBJ whole genome shotgun (WGS) entry which is preliminary data.</text>
</comment>